<accession>A0A2J6TAN8</accession>
<protein>
    <submittedName>
        <fullName evidence="2">Uncharacterized protein</fullName>
    </submittedName>
</protein>
<sequence>MSSPTRKKAPAVGAFRSRDSKRLDDENTLTPRRSFQNLRQLFKLPARVLTPFSHKREDDRGRAPMVNQTEPRTHRLMGEISPTRARALPSTSNTAPNLRKLAARNSSATLLSSPLRNMSEPLPLPRCPQSDYSFRPTPSGLRSTYTMNQCSPPRQHIPKHSLPSGPEVEAGNISSARRAFTDITRRINSPQLHLPRLSLGPRNASSPLVTVPYTSCPTTSTSQQTSPPRPIFTNSKRPMHRAERSLSLLNEENRRNTHGGGRPRSITTRDHLTTKHSFSKSVSSLIQTSGPTTASTTPATPPQALFTTNPRCIYNAQPHAYWAGRFTSLHDQYHTQMLDDTVNDEKLLTYFLNPPKDETKLRQIEEHTTSSGTTFYVPDSGPPDTAIRQDEIRRCKRVFYTLQGLCVTAEAKNSLWGFQLRFARDRQMEACLPNGGTMEPEKGLRPWTKLATRKRDNTASSGGLGETF</sequence>
<dbReference type="InParanoid" id="A0A2J6TAN8"/>
<feature type="region of interest" description="Disordered" evidence="1">
    <location>
        <begin position="216"/>
        <end position="303"/>
    </location>
</feature>
<evidence type="ECO:0000313" key="3">
    <source>
        <dbReference type="Proteomes" id="UP000235371"/>
    </source>
</evidence>
<keyword evidence="3" id="KW-1185">Reference proteome</keyword>
<feature type="compositionally biased region" description="Low complexity" evidence="1">
    <location>
        <begin position="216"/>
        <end position="226"/>
    </location>
</feature>
<gene>
    <name evidence="2" type="ORF">K444DRAFT_612731</name>
</gene>
<reference evidence="2 3" key="1">
    <citation type="submission" date="2016-04" db="EMBL/GenBank/DDBJ databases">
        <title>A degradative enzymes factory behind the ericoid mycorrhizal symbiosis.</title>
        <authorList>
            <consortium name="DOE Joint Genome Institute"/>
            <person name="Martino E."/>
            <person name="Morin E."/>
            <person name="Grelet G."/>
            <person name="Kuo A."/>
            <person name="Kohler A."/>
            <person name="Daghino S."/>
            <person name="Barry K."/>
            <person name="Choi C."/>
            <person name="Cichocki N."/>
            <person name="Clum A."/>
            <person name="Copeland A."/>
            <person name="Hainaut M."/>
            <person name="Haridas S."/>
            <person name="Labutti K."/>
            <person name="Lindquist E."/>
            <person name="Lipzen A."/>
            <person name="Khouja H.-R."/>
            <person name="Murat C."/>
            <person name="Ohm R."/>
            <person name="Olson A."/>
            <person name="Spatafora J."/>
            <person name="Veneault-Fourrey C."/>
            <person name="Henrissat B."/>
            <person name="Grigoriev I."/>
            <person name="Martin F."/>
            <person name="Perotto S."/>
        </authorList>
    </citation>
    <scope>NUCLEOTIDE SEQUENCE [LARGE SCALE GENOMIC DNA]</scope>
    <source>
        <strain evidence="2 3">E</strain>
    </source>
</reference>
<name>A0A2J6TAN8_9HELO</name>
<organism evidence="2 3">
    <name type="scientific">Hyaloscypha bicolor E</name>
    <dbReference type="NCBI Taxonomy" id="1095630"/>
    <lineage>
        <taxon>Eukaryota</taxon>
        <taxon>Fungi</taxon>
        <taxon>Dikarya</taxon>
        <taxon>Ascomycota</taxon>
        <taxon>Pezizomycotina</taxon>
        <taxon>Leotiomycetes</taxon>
        <taxon>Helotiales</taxon>
        <taxon>Hyaloscyphaceae</taxon>
        <taxon>Hyaloscypha</taxon>
        <taxon>Hyaloscypha bicolor</taxon>
    </lineage>
</organism>
<feature type="compositionally biased region" description="Basic and acidic residues" evidence="1">
    <location>
        <begin position="16"/>
        <end position="25"/>
    </location>
</feature>
<feature type="region of interest" description="Disordered" evidence="1">
    <location>
        <begin position="114"/>
        <end position="136"/>
    </location>
</feature>
<evidence type="ECO:0000256" key="1">
    <source>
        <dbReference type="SAM" id="MobiDB-lite"/>
    </source>
</evidence>
<feature type="region of interest" description="Disordered" evidence="1">
    <location>
        <begin position="150"/>
        <end position="169"/>
    </location>
</feature>
<dbReference type="AlphaFoldDB" id="A0A2J6TAN8"/>
<dbReference type="GeneID" id="36588275"/>
<feature type="region of interest" description="Disordered" evidence="1">
    <location>
        <begin position="1"/>
        <end position="31"/>
    </location>
</feature>
<dbReference type="Proteomes" id="UP000235371">
    <property type="component" value="Unassembled WGS sequence"/>
</dbReference>
<evidence type="ECO:0000313" key="2">
    <source>
        <dbReference type="EMBL" id="PMD60089.1"/>
    </source>
</evidence>
<feature type="compositionally biased region" description="Polar residues" evidence="1">
    <location>
        <begin position="275"/>
        <end position="287"/>
    </location>
</feature>
<dbReference type="EMBL" id="KZ613791">
    <property type="protein sequence ID" value="PMD60089.1"/>
    <property type="molecule type" value="Genomic_DNA"/>
</dbReference>
<dbReference type="RefSeq" id="XP_024736993.1">
    <property type="nucleotide sequence ID" value="XM_024880198.1"/>
</dbReference>
<feature type="compositionally biased region" description="Low complexity" evidence="1">
    <location>
        <begin position="288"/>
        <end position="298"/>
    </location>
</feature>
<dbReference type="OrthoDB" id="3557758at2759"/>
<proteinExistence type="predicted"/>